<evidence type="ECO:0000256" key="1">
    <source>
        <dbReference type="ARBA" id="ARBA00009861"/>
    </source>
</evidence>
<evidence type="ECO:0000256" key="3">
    <source>
        <dbReference type="ARBA" id="ARBA00023315"/>
    </source>
</evidence>
<keyword evidence="4" id="KW-1185">Reference proteome</keyword>
<name>A0A6J1C8E0_MOMCH</name>
<accession>A0A6J1C8E0</accession>
<sequence>MEVEIISREIIKPATLEEMPQDDPKTFQVSLLDKVSPHAYIPIIFFYSMKEETDNSHIFFKENTATRLKISLSKTLAHFPILTGKIKGNLIHCSNEDDEVGALFVEAKVQKITMGNFLKNPNLQFLAQFLPFPAAPNEPLERTIQIGAQVSFFSCGGLAIGFSFFHKIIDGTTMRAFIKSLAAAASNFEGISKNLVCEGYQYSTSSLFPAREISADYNLFSSKTPFVVAQGKNSTCRRFVFDSMAISNLKARAKSTRVLNPTTVEVVTCIIWKYAMKASRRRRLSDGGEQNFVNLKWRSTLIHLINMRRRMHPPLSENEVGNIYRRSSTYYEASNDTVTTLDDLESLLRQSLSKIDNDLLHKVIGDEGFDTLLSSLEQLHELYETSDECYLFTSWRNMGLNEVNFGWGKLVWNACGANTFNSMLKNVIILMDTVKGEGLEAWVLLDDETMNLLENDDEFLEFATPNPSISHPRGDQNR</sequence>
<dbReference type="AlphaFoldDB" id="A0A6J1C8E0"/>
<dbReference type="InterPro" id="IPR023213">
    <property type="entry name" value="CAT-like_dom_sf"/>
</dbReference>
<protein>
    <submittedName>
        <fullName evidence="5">BAHD acyltransferase BIA1-like</fullName>
    </submittedName>
</protein>
<dbReference type="Pfam" id="PF02458">
    <property type="entry name" value="Transferase"/>
    <property type="match status" value="1"/>
</dbReference>
<dbReference type="GO" id="GO:0016746">
    <property type="term" value="F:acyltransferase activity"/>
    <property type="evidence" value="ECO:0007669"/>
    <property type="project" value="UniProtKB-KW"/>
</dbReference>
<keyword evidence="3" id="KW-0012">Acyltransferase</keyword>
<evidence type="ECO:0000313" key="5">
    <source>
        <dbReference type="RefSeq" id="XP_022137834.1"/>
    </source>
</evidence>
<evidence type="ECO:0000256" key="2">
    <source>
        <dbReference type="ARBA" id="ARBA00022679"/>
    </source>
</evidence>
<organism evidence="4 5">
    <name type="scientific">Momordica charantia</name>
    <name type="common">Bitter gourd</name>
    <name type="synonym">Balsam pear</name>
    <dbReference type="NCBI Taxonomy" id="3673"/>
    <lineage>
        <taxon>Eukaryota</taxon>
        <taxon>Viridiplantae</taxon>
        <taxon>Streptophyta</taxon>
        <taxon>Embryophyta</taxon>
        <taxon>Tracheophyta</taxon>
        <taxon>Spermatophyta</taxon>
        <taxon>Magnoliopsida</taxon>
        <taxon>eudicotyledons</taxon>
        <taxon>Gunneridae</taxon>
        <taxon>Pentapetalae</taxon>
        <taxon>rosids</taxon>
        <taxon>fabids</taxon>
        <taxon>Cucurbitales</taxon>
        <taxon>Cucurbitaceae</taxon>
        <taxon>Momordiceae</taxon>
        <taxon>Momordica</taxon>
    </lineage>
</organism>
<dbReference type="GeneID" id="111009175"/>
<gene>
    <name evidence="5" type="primary">LOC111009175</name>
</gene>
<reference evidence="5" key="1">
    <citation type="submission" date="2025-08" db="UniProtKB">
        <authorList>
            <consortium name="RefSeq"/>
        </authorList>
    </citation>
    <scope>IDENTIFICATION</scope>
    <source>
        <strain evidence="5">OHB3-1</strain>
    </source>
</reference>
<evidence type="ECO:0000313" key="4">
    <source>
        <dbReference type="Proteomes" id="UP000504603"/>
    </source>
</evidence>
<keyword evidence="2" id="KW-0808">Transferase</keyword>
<dbReference type="Gene3D" id="3.30.559.10">
    <property type="entry name" value="Chloramphenicol acetyltransferase-like domain"/>
    <property type="match status" value="2"/>
</dbReference>
<dbReference type="PANTHER" id="PTHR31623">
    <property type="entry name" value="F21J9.9"/>
    <property type="match status" value="1"/>
</dbReference>
<dbReference type="Proteomes" id="UP000504603">
    <property type="component" value="Unplaced"/>
</dbReference>
<dbReference type="PANTHER" id="PTHR31623:SF110">
    <property type="entry name" value="VINORINE SYNTHASE-LIKE"/>
    <property type="match status" value="1"/>
</dbReference>
<comment type="similarity">
    <text evidence="1">Belongs to the plant acyltransferase family.</text>
</comment>
<dbReference type="OrthoDB" id="671439at2759"/>
<dbReference type="RefSeq" id="XP_022137834.1">
    <property type="nucleotide sequence ID" value="XM_022282142.1"/>
</dbReference>
<dbReference type="KEGG" id="mcha:111009175"/>
<proteinExistence type="inferred from homology"/>